<sequence>MDFVRKKKCKKKSRDSSPKVVYISSPMKVKTSASKFRTIVQKLTGQDSDISTYMDARNNNNNTKDFEILPDSFGAQVVSSKSSSSSSASSLMDRPRESPLTSSDSFSFSDVFINSAGTGIDQEQQYLQGFLPSNFFGNSSQLDIDVLGSYI</sequence>
<organism evidence="1 2">
    <name type="scientific">Catharanthus roseus</name>
    <name type="common">Madagascar periwinkle</name>
    <name type="synonym">Vinca rosea</name>
    <dbReference type="NCBI Taxonomy" id="4058"/>
    <lineage>
        <taxon>Eukaryota</taxon>
        <taxon>Viridiplantae</taxon>
        <taxon>Streptophyta</taxon>
        <taxon>Embryophyta</taxon>
        <taxon>Tracheophyta</taxon>
        <taxon>Spermatophyta</taxon>
        <taxon>Magnoliopsida</taxon>
        <taxon>eudicotyledons</taxon>
        <taxon>Gunneridae</taxon>
        <taxon>Pentapetalae</taxon>
        <taxon>asterids</taxon>
        <taxon>lamiids</taxon>
        <taxon>Gentianales</taxon>
        <taxon>Apocynaceae</taxon>
        <taxon>Rauvolfioideae</taxon>
        <taxon>Vinceae</taxon>
        <taxon>Catharanthinae</taxon>
        <taxon>Catharanthus</taxon>
    </lineage>
</organism>
<protein>
    <submittedName>
        <fullName evidence="1">Uncharacterized protein</fullName>
    </submittedName>
</protein>
<comment type="caution">
    <text evidence="1">The sequence shown here is derived from an EMBL/GenBank/DDBJ whole genome shotgun (WGS) entry which is preliminary data.</text>
</comment>
<dbReference type="EMBL" id="CM044703">
    <property type="protein sequence ID" value="KAI5671923.1"/>
    <property type="molecule type" value="Genomic_DNA"/>
</dbReference>
<dbReference type="Proteomes" id="UP001060085">
    <property type="component" value="Linkage Group LG03"/>
</dbReference>
<keyword evidence="2" id="KW-1185">Reference proteome</keyword>
<proteinExistence type="predicted"/>
<evidence type="ECO:0000313" key="1">
    <source>
        <dbReference type="EMBL" id="KAI5671923.1"/>
    </source>
</evidence>
<evidence type="ECO:0000313" key="2">
    <source>
        <dbReference type="Proteomes" id="UP001060085"/>
    </source>
</evidence>
<name>A0ACC0BH61_CATRO</name>
<accession>A0ACC0BH61</accession>
<reference evidence="2" key="1">
    <citation type="journal article" date="2023" name="Nat. Plants">
        <title>Single-cell RNA sequencing provides a high-resolution roadmap for understanding the multicellular compartmentation of specialized metabolism.</title>
        <authorList>
            <person name="Sun S."/>
            <person name="Shen X."/>
            <person name="Li Y."/>
            <person name="Li Y."/>
            <person name="Wang S."/>
            <person name="Li R."/>
            <person name="Zhang H."/>
            <person name="Shen G."/>
            <person name="Guo B."/>
            <person name="Wei J."/>
            <person name="Xu J."/>
            <person name="St-Pierre B."/>
            <person name="Chen S."/>
            <person name="Sun C."/>
        </authorList>
    </citation>
    <scope>NUCLEOTIDE SEQUENCE [LARGE SCALE GENOMIC DNA]</scope>
</reference>
<gene>
    <name evidence="1" type="ORF">M9H77_12287</name>
</gene>